<sequence length="222" mass="23548">MAEAQDWSGQVTLYGWGAGVTGDFTPFPGAPTLSFDKSLSEVLEDLDGAFFATGLLRRGDLVLFGDFTYTSSSRSGLVPPGVPASGEVTIRSLTLAAGRRFDTGGGSHVDVLGGFRAWSLDGRASALGMTAAPESKFADPIIALRGAAPLSDRWSLLGYIDIGGFGVGSDMTWQAAVTANYQATDNLYLSVGWRHLFLDYSDGRRQFEGAMTGPVIGATWRF</sequence>
<evidence type="ECO:0000313" key="2">
    <source>
        <dbReference type="Proteomes" id="UP000466730"/>
    </source>
</evidence>
<keyword evidence="2" id="KW-1185">Reference proteome</keyword>
<gene>
    <name evidence="1" type="ORF">GH815_18165</name>
</gene>
<dbReference type="Proteomes" id="UP000466730">
    <property type="component" value="Unassembled WGS sequence"/>
</dbReference>
<organism evidence="1 2">
    <name type="scientific">Rhodovulum strictum</name>
    <dbReference type="NCBI Taxonomy" id="58314"/>
    <lineage>
        <taxon>Bacteria</taxon>
        <taxon>Pseudomonadati</taxon>
        <taxon>Pseudomonadota</taxon>
        <taxon>Alphaproteobacteria</taxon>
        <taxon>Rhodobacterales</taxon>
        <taxon>Paracoccaceae</taxon>
        <taxon>Rhodovulum</taxon>
    </lineage>
</organism>
<dbReference type="OrthoDB" id="6555107at2"/>
<proteinExistence type="predicted"/>
<dbReference type="EMBL" id="WJPO01000050">
    <property type="protein sequence ID" value="MRH22894.1"/>
    <property type="molecule type" value="Genomic_DNA"/>
</dbReference>
<reference evidence="1 2" key="1">
    <citation type="submission" date="2019-11" db="EMBL/GenBank/DDBJ databases">
        <title>Draft Whole-Genome sequence of the marine photosynthetic bacterium Rhodovulum strictum DSM 11289.</title>
        <authorList>
            <person name="Kyndt J.A."/>
            <person name="Meyer T.E."/>
        </authorList>
    </citation>
    <scope>NUCLEOTIDE SEQUENCE [LARGE SCALE GENOMIC DNA]</scope>
    <source>
        <strain evidence="1 2">DSM 11289</strain>
    </source>
</reference>
<dbReference type="AlphaFoldDB" id="A0A844BEE3"/>
<comment type="caution">
    <text evidence="1">The sequence shown here is derived from an EMBL/GenBank/DDBJ whole genome shotgun (WGS) entry which is preliminary data.</text>
</comment>
<protein>
    <submittedName>
        <fullName evidence="1">Uncharacterized protein</fullName>
    </submittedName>
</protein>
<name>A0A844BEE3_9RHOB</name>
<evidence type="ECO:0000313" key="1">
    <source>
        <dbReference type="EMBL" id="MRH22894.1"/>
    </source>
</evidence>
<accession>A0A844BEE3</accession>